<keyword evidence="3" id="KW-0964">Secreted</keyword>
<accession>A0A454XIK6</accession>
<evidence type="ECO:0000256" key="1">
    <source>
        <dbReference type="ARBA" id="ARBA00004613"/>
    </source>
</evidence>
<accession>A0A8R1UA91</accession>
<evidence type="ECO:0000256" key="2">
    <source>
        <dbReference type="ARBA" id="ARBA00010112"/>
    </source>
</evidence>
<organism evidence="5 6">
    <name type="scientific">Pristionchus pacificus</name>
    <name type="common">Parasitic nematode worm</name>
    <dbReference type="NCBI Taxonomy" id="54126"/>
    <lineage>
        <taxon>Eukaryota</taxon>
        <taxon>Metazoa</taxon>
        <taxon>Ecdysozoa</taxon>
        <taxon>Nematoda</taxon>
        <taxon>Chromadorea</taxon>
        <taxon>Rhabditida</taxon>
        <taxon>Rhabditina</taxon>
        <taxon>Diplogasteromorpha</taxon>
        <taxon>Diplogasteroidea</taxon>
        <taxon>Neodiplogasteridae</taxon>
        <taxon>Pristionchus</taxon>
    </lineage>
</organism>
<dbReference type="PANTHER" id="PTHR21700:SF3">
    <property type="entry name" value="TRANSTHYRETIN-LIKE PROTEIN 5"/>
    <property type="match status" value="1"/>
</dbReference>
<comment type="subcellular location">
    <subcellularLocation>
        <location evidence="1">Secreted</location>
    </subcellularLocation>
</comment>
<evidence type="ECO:0000313" key="6">
    <source>
        <dbReference type="Proteomes" id="UP000005239"/>
    </source>
</evidence>
<dbReference type="OMA" id="CNGQPAV"/>
<protein>
    <submittedName>
        <fullName evidence="5">Ttr-5</fullName>
    </submittedName>
</protein>
<dbReference type="Proteomes" id="UP000005239">
    <property type="component" value="Unassembled WGS sequence"/>
</dbReference>
<evidence type="ECO:0000256" key="4">
    <source>
        <dbReference type="ARBA" id="ARBA00022729"/>
    </source>
</evidence>
<reference evidence="6" key="1">
    <citation type="journal article" date="2008" name="Nat. Genet.">
        <title>The Pristionchus pacificus genome provides a unique perspective on nematode lifestyle and parasitism.</title>
        <authorList>
            <person name="Dieterich C."/>
            <person name="Clifton S.W."/>
            <person name="Schuster L.N."/>
            <person name="Chinwalla A."/>
            <person name="Delehaunty K."/>
            <person name="Dinkelacker I."/>
            <person name="Fulton L."/>
            <person name="Fulton R."/>
            <person name="Godfrey J."/>
            <person name="Minx P."/>
            <person name="Mitreva M."/>
            <person name="Roeseler W."/>
            <person name="Tian H."/>
            <person name="Witte H."/>
            <person name="Yang S.P."/>
            <person name="Wilson R.K."/>
            <person name="Sommer R.J."/>
        </authorList>
    </citation>
    <scope>NUCLEOTIDE SEQUENCE [LARGE SCALE GENOMIC DNA]</scope>
    <source>
        <strain evidence="6">PS312</strain>
    </source>
</reference>
<dbReference type="Pfam" id="PF01060">
    <property type="entry name" value="TTR-52"/>
    <property type="match status" value="1"/>
</dbReference>
<dbReference type="EnsemblMetazoa" id="PPA10284.1">
    <property type="protein sequence ID" value="PPA10284.1"/>
    <property type="gene ID" value="WBGene00099838"/>
</dbReference>
<proteinExistence type="inferred from homology"/>
<dbReference type="InterPro" id="IPR001534">
    <property type="entry name" value="Transthyretin-like"/>
</dbReference>
<dbReference type="Gene3D" id="2.60.40.3330">
    <property type="match status" value="1"/>
</dbReference>
<evidence type="ECO:0000313" key="5">
    <source>
        <dbReference type="EnsemblMetazoa" id="PPA10284.1"/>
    </source>
</evidence>
<comment type="similarity">
    <text evidence="2">Belongs to the nematode transthyretin-like family.</text>
</comment>
<sequence length="141" mass="15649">MRFLILLCLLVISVYSIGIGRTQSSGVKGRLMCDDRPAVGVKVKLYDDDRGIDADDLMADGKTNSDGYFELKGYTSEFTPIDPKLNIYHDCNDGVKPCQRKFTILIPDSYITQGETPRKIYDAGQIQLAGAYPGESRDCIN</sequence>
<dbReference type="GO" id="GO:0009986">
    <property type="term" value="C:cell surface"/>
    <property type="evidence" value="ECO:0007669"/>
    <property type="project" value="InterPro"/>
</dbReference>
<name>A0A454XIK6_PRIPA</name>
<keyword evidence="6" id="KW-1185">Reference proteome</keyword>
<dbReference type="GO" id="GO:0005576">
    <property type="term" value="C:extracellular region"/>
    <property type="evidence" value="ECO:0007669"/>
    <property type="project" value="UniProtKB-SubCell"/>
</dbReference>
<keyword evidence="4" id="KW-0732">Signal</keyword>
<dbReference type="InterPro" id="IPR038479">
    <property type="entry name" value="Transthyretin-like_sf"/>
</dbReference>
<gene>
    <name evidence="5" type="primary">WBGene00099838</name>
</gene>
<dbReference type="AlphaFoldDB" id="A0A454XIK6"/>
<reference evidence="5" key="2">
    <citation type="submission" date="2022-06" db="UniProtKB">
        <authorList>
            <consortium name="EnsemblMetazoa"/>
        </authorList>
    </citation>
    <scope>IDENTIFICATION</scope>
    <source>
        <strain evidence="5">PS312</strain>
    </source>
</reference>
<dbReference type="PANTHER" id="PTHR21700">
    <property type="entry name" value="TRANSTHYRETIN-LIKE FAMILY PROTEIN-RELATED"/>
    <property type="match status" value="1"/>
</dbReference>
<evidence type="ECO:0000256" key="3">
    <source>
        <dbReference type="ARBA" id="ARBA00022525"/>
    </source>
</evidence>
<dbReference type="OrthoDB" id="5849824at2759"/>